<reference evidence="1 2" key="1">
    <citation type="journal article" date="2018" name="Mol. Biol. Evol.">
        <title>Broad Genomic Sampling Reveals a Smut Pathogenic Ancestry of the Fungal Clade Ustilaginomycotina.</title>
        <authorList>
            <person name="Kijpornyongpan T."/>
            <person name="Mondo S.J."/>
            <person name="Barry K."/>
            <person name="Sandor L."/>
            <person name="Lee J."/>
            <person name="Lipzen A."/>
            <person name="Pangilinan J."/>
            <person name="LaButti K."/>
            <person name="Hainaut M."/>
            <person name="Henrissat B."/>
            <person name="Grigoriev I.V."/>
            <person name="Spatafora J.W."/>
            <person name="Aime M.C."/>
        </authorList>
    </citation>
    <scope>NUCLEOTIDE SEQUENCE [LARGE SCALE GENOMIC DNA]</scope>
    <source>
        <strain evidence="1 2">MCA 3645</strain>
    </source>
</reference>
<protein>
    <submittedName>
        <fullName evidence="1">Uncharacterized protein</fullName>
    </submittedName>
</protein>
<proteinExistence type="predicted"/>
<evidence type="ECO:0000313" key="2">
    <source>
        <dbReference type="Proteomes" id="UP000246740"/>
    </source>
</evidence>
<sequence length="54" mass="5960">MASSRLGSSCGFRRWVYPTASTTTVESLVLLSCASLIRASEETRAYVWSQWGAE</sequence>
<evidence type="ECO:0000313" key="1">
    <source>
        <dbReference type="EMBL" id="PWZ00056.1"/>
    </source>
</evidence>
<organism evidence="1 2">
    <name type="scientific">Testicularia cyperi</name>
    <dbReference type="NCBI Taxonomy" id="1882483"/>
    <lineage>
        <taxon>Eukaryota</taxon>
        <taxon>Fungi</taxon>
        <taxon>Dikarya</taxon>
        <taxon>Basidiomycota</taxon>
        <taxon>Ustilaginomycotina</taxon>
        <taxon>Ustilaginomycetes</taxon>
        <taxon>Ustilaginales</taxon>
        <taxon>Anthracoideaceae</taxon>
        <taxon>Testicularia</taxon>
    </lineage>
</organism>
<dbReference type="Proteomes" id="UP000246740">
    <property type="component" value="Unassembled WGS sequence"/>
</dbReference>
<gene>
    <name evidence="1" type="ORF">BCV70DRAFT_200225</name>
</gene>
<keyword evidence="2" id="KW-1185">Reference proteome</keyword>
<name>A0A317XP52_9BASI</name>
<dbReference type="EMBL" id="KZ819193">
    <property type="protein sequence ID" value="PWZ00056.1"/>
    <property type="molecule type" value="Genomic_DNA"/>
</dbReference>
<dbReference type="AlphaFoldDB" id="A0A317XP52"/>
<accession>A0A317XP52</accession>
<dbReference type="InParanoid" id="A0A317XP52"/>